<evidence type="ECO:0000313" key="12">
    <source>
        <dbReference type="Proteomes" id="UP000224006"/>
    </source>
</evidence>
<evidence type="ECO:0000313" key="11">
    <source>
        <dbReference type="EMBL" id="PFH35935.1"/>
    </source>
</evidence>
<dbReference type="Pfam" id="PF23769">
    <property type="entry name" value="Beta-prop_WDR75_2nd"/>
    <property type="match status" value="1"/>
</dbReference>
<dbReference type="GO" id="GO:2000234">
    <property type="term" value="P:positive regulation of rRNA processing"/>
    <property type="evidence" value="ECO:0007669"/>
    <property type="project" value="TreeGrafter"/>
</dbReference>
<evidence type="ECO:0000256" key="1">
    <source>
        <dbReference type="ARBA" id="ARBA00004604"/>
    </source>
</evidence>
<keyword evidence="4 8" id="KW-0853">WD repeat</keyword>
<feature type="compositionally biased region" description="Basic and acidic residues" evidence="9">
    <location>
        <begin position="71"/>
        <end position="84"/>
    </location>
</feature>
<organism evidence="11 12">
    <name type="scientific">Besnoitia besnoiti</name>
    <name type="common">Apicomplexan protozoan</name>
    <dbReference type="NCBI Taxonomy" id="94643"/>
    <lineage>
        <taxon>Eukaryota</taxon>
        <taxon>Sar</taxon>
        <taxon>Alveolata</taxon>
        <taxon>Apicomplexa</taxon>
        <taxon>Conoidasida</taxon>
        <taxon>Coccidia</taxon>
        <taxon>Eucoccidiorida</taxon>
        <taxon>Eimeriorina</taxon>
        <taxon>Sarcocystidae</taxon>
        <taxon>Besnoitia</taxon>
    </lineage>
</organism>
<feature type="compositionally biased region" description="Basic and acidic residues" evidence="9">
    <location>
        <begin position="1426"/>
        <end position="1441"/>
    </location>
</feature>
<dbReference type="SUPFAM" id="SSF50978">
    <property type="entry name" value="WD40 repeat-like"/>
    <property type="match status" value="1"/>
</dbReference>
<evidence type="ECO:0000256" key="5">
    <source>
        <dbReference type="ARBA" id="ARBA00022737"/>
    </source>
</evidence>
<dbReference type="EMBL" id="NWUJ01000004">
    <property type="protein sequence ID" value="PFH35935.1"/>
    <property type="molecule type" value="Genomic_DNA"/>
</dbReference>
<feature type="region of interest" description="Disordered" evidence="9">
    <location>
        <begin position="620"/>
        <end position="661"/>
    </location>
</feature>
<dbReference type="PANTHER" id="PTHR44215:SF1">
    <property type="entry name" value="WD REPEAT-CONTAINING PROTEIN 75"/>
    <property type="match status" value="1"/>
</dbReference>
<feature type="compositionally biased region" description="Low complexity" evidence="9">
    <location>
        <begin position="91"/>
        <end position="123"/>
    </location>
</feature>
<keyword evidence="5" id="KW-0677">Repeat</keyword>
<dbReference type="GO" id="GO:0045943">
    <property type="term" value="P:positive regulation of transcription by RNA polymerase I"/>
    <property type="evidence" value="ECO:0007669"/>
    <property type="project" value="InterPro"/>
</dbReference>
<proteinExistence type="predicted"/>
<dbReference type="GO" id="GO:0032040">
    <property type="term" value="C:small-subunit processome"/>
    <property type="evidence" value="ECO:0007669"/>
    <property type="project" value="InterPro"/>
</dbReference>
<keyword evidence="6" id="KW-0804">Transcription</keyword>
<dbReference type="InterPro" id="IPR053826">
    <property type="entry name" value="WDR75"/>
</dbReference>
<reference evidence="11 12" key="1">
    <citation type="submission" date="2017-09" db="EMBL/GenBank/DDBJ databases">
        <title>Genome sequencing of Besnoitia besnoiti strain Bb-Ger1.</title>
        <authorList>
            <person name="Schares G."/>
            <person name="Venepally P."/>
            <person name="Lorenzi H.A."/>
        </authorList>
    </citation>
    <scope>NUCLEOTIDE SEQUENCE [LARGE SCALE GENOMIC DNA]</scope>
    <source>
        <strain evidence="11 12">Bb-Ger1</strain>
    </source>
</reference>
<dbReference type="PANTHER" id="PTHR44215">
    <property type="entry name" value="WD REPEAT-CONTAINING PROTEIN 75"/>
    <property type="match status" value="1"/>
</dbReference>
<feature type="region of interest" description="Disordered" evidence="9">
    <location>
        <begin position="733"/>
        <end position="753"/>
    </location>
</feature>
<name>A0A2A9MD67_BESBE</name>
<evidence type="ECO:0000256" key="2">
    <source>
        <dbReference type="ARBA" id="ARBA00022517"/>
    </source>
</evidence>
<comment type="caution">
    <text evidence="11">The sequence shown here is derived from an EMBL/GenBank/DDBJ whole genome shotgun (WGS) entry which is preliminary data.</text>
</comment>
<protein>
    <submittedName>
        <fullName evidence="11">WD domain, G-beta repeat-containing protein</fullName>
    </submittedName>
</protein>
<dbReference type="OrthoDB" id="4096at2759"/>
<evidence type="ECO:0000256" key="8">
    <source>
        <dbReference type="PROSITE-ProRule" id="PRU00221"/>
    </source>
</evidence>
<keyword evidence="3" id="KW-0698">rRNA processing</keyword>
<feature type="region of interest" description="Disordered" evidence="9">
    <location>
        <begin position="1108"/>
        <end position="1127"/>
    </location>
</feature>
<dbReference type="RefSeq" id="XP_029219944.1">
    <property type="nucleotide sequence ID" value="XM_029364021.1"/>
</dbReference>
<feature type="region of interest" description="Disordered" evidence="9">
    <location>
        <begin position="1422"/>
        <end position="1441"/>
    </location>
</feature>
<dbReference type="InterPro" id="IPR036322">
    <property type="entry name" value="WD40_repeat_dom_sf"/>
</dbReference>
<dbReference type="STRING" id="94643.A0A2A9MD67"/>
<feature type="region of interest" description="Disordered" evidence="9">
    <location>
        <begin position="1151"/>
        <end position="1179"/>
    </location>
</feature>
<evidence type="ECO:0000256" key="3">
    <source>
        <dbReference type="ARBA" id="ARBA00022552"/>
    </source>
</evidence>
<dbReference type="PROSITE" id="PS50082">
    <property type="entry name" value="WD_REPEATS_2"/>
    <property type="match status" value="1"/>
</dbReference>
<sequence length="1469" mass="153718">MKKKIRKSVEEAPGSAVDSVGEEAFVDSEMNGVDVQQGAAAESADLGVSIRDKKRKKRRSRGEQEGGEACDIDHVEAEKSEKPPRHPGGKRPSATSATAAAAASPRSSSPGSPVSAPSSLAGASKRKKTAGDGLAPGAALSLPQRPPNQACAWKLGGGSLVHRAAVFLCGGKVLCAPRGEAFGCEATAGPLRKRELCFFSAETGRLLYVTHAHTDTITSVVALPLGASPHLPASLALSASLDGSLCLWEAPSQPLMSMASGYLLHELEVGVPILAAAYAPGTREVVLLVQGEARAAPVYAVYTLPLGALLAPPAKARLAPARAEAAPKFALMPAFLFSISHPPTAFCASASGNFVVVASGKRLLVFSRELGRLLLLRHVDRLVQVSVHPTDDFVVAGDRIGRILIFYCLNDVAAFLSAGLEVAAQEDAAEPLSPASRRLPAPLHLSSALQPASAGAAAASKRTAAASSPSSLSPLILHWHAHAVTSLAFSADGVVLLSGGEEGVLVLWHVRQAFQKQFLPRLGAPVLHIAAQARAADGADPRGSRDDERVAVSCADNSLKLIDLVHFQVSRVIQGLDIPLPAFSHAQAAGGDSTCFAALGFEAAVSAGLCAACQGAAKKASTDKAKNSETPAAERDAEAPEDDADESERETEGSDAEARQHAKGACSACGRGVAAAQDKSALSPSRLFRLWQASARVSSTSPRGVFLSPLLPLSPVRALGFARDRRLATPSFLRGAESSNARGGGKPRAEGAQGAALDSRSLLLFSAKASRLQIYDCESDKHVFHLPIRPQRMYTSRIDDAFSASRWKVCLAAADVCCSCLAVVESRDSPTAVGDVVSLRGAQRGRGAAAPRAPGACPARIEDAAVPDGKYHSITFWVFEGDEEKDGKCREEGKFVAKTRVDAFHVNEVTALQPHTREPRFFFTLSKDTYFKAWREVAPPGAAKRGSRAEASSSASFFACVLEGAYRGLAPLACSLSLDASLLAIAHGGSLITLWNPASFSLSHSLRVPPASTLRAIAGACAGGAEAVEESGGDADARQVCNKLGLLESPYGLFLVAGMTSCIVLYDLLTLNITWAKSFDCGVVDFLFVEPAGGARFAIALAKLSTAEGAEGPNGREGSGEGESCARPASALAPSHELCIFSLSHLPPADAPRSGTQMSKKNKKKNAKEAHAEGEEDQLPLLPLVAPLQDCGAFAAASDGEDADGAAGSGVFVHCVWQQERSSLGQSILAGCFLPSPSSASLASPGDTDEESSLILLNARFQLETVRVPAGAVAGVATPHVIVESGCPEQEEEEQTKQRKLQRLLQLETAKRQAAEEEERGEEMEAPASSDVAGLFCKAAARREKKREREAAWALASADTVGPAPGALLQRLLGQLGGDEEAAADGEAAGKRSLSAQVLAATRLGEEHDASARIKMKKKICAEQQIQRDREETEARLAKDEKERALKRVPKGLLASLASSAVEDAEESD</sequence>
<dbReference type="Gene3D" id="2.130.10.10">
    <property type="entry name" value="YVTN repeat-like/Quinoprotein amine dehydrogenase"/>
    <property type="match status" value="2"/>
</dbReference>
<feature type="repeat" description="WD" evidence="8">
    <location>
        <begin position="477"/>
        <end position="511"/>
    </location>
</feature>
<evidence type="ECO:0000259" key="10">
    <source>
        <dbReference type="Pfam" id="PF23769"/>
    </source>
</evidence>
<dbReference type="GO" id="GO:0003723">
    <property type="term" value="F:RNA binding"/>
    <property type="evidence" value="ECO:0007669"/>
    <property type="project" value="InterPro"/>
</dbReference>
<feature type="region of interest" description="Disordered" evidence="9">
    <location>
        <begin position="1"/>
        <end position="141"/>
    </location>
</feature>
<dbReference type="GeneID" id="40310515"/>
<dbReference type="KEGG" id="bbes:BESB_055860"/>
<evidence type="ECO:0000256" key="4">
    <source>
        <dbReference type="ARBA" id="ARBA00022574"/>
    </source>
</evidence>
<dbReference type="InterPro" id="IPR057644">
    <property type="entry name" value="Beta-prop_WDR75_2nd"/>
</dbReference>
<dbReference type="SMART" id="SM00320">
    <property type="entry name" value="WD40"/>
    <property type="match status" value="4"/>
</dbReference>
<dbReference type="Proteomes" id="UP000224006">
    <property type="component" value="Chromosome IV"/>
</dbReference>
<feature type="domain" description="WD repeat-containing protein 75 second beta-propeller" evidence="10">
    <location>
        <begin position="893"/>
        <end position="1013"/>
    </location>
</feature>
<dbReference type="Pfam" id="PF23869">
    <property type="entry name" value="Beta-prop_WDR75_1st"/>
    <property type="match status" value="1"/>
</dbReference>
<comment type="subcellular location">
    <subcellularLocation>
        <location evidence="1">Nucleus</location>
        <location evidence="1">Nucleolus</location>
    </subcellularLocation>
</comment>
<evidence type="ECO:0000256" key="6">
    <source>
        <dbReference type="ARBA" id="ARBA00023163"/>
    </source>
</evidence>
<feature type="compositionally biased region" description="Basic and acidic residues" evidence="9">
    <location>
        <begin position="620"/>
        <end position="638"/>
    </location>
</feature>
<dbReference type="InterPro" id="IPR001680">
    <property type="entry name" value="WD40_rpt"/>
</dbReference>
<feature type="compositionally biased region" description="Acidic residues" evidence="9">
    <location>
        <begin position="639"/>
        <end position="649"/>
    </location>
</feature>
<keyword evidence="7" id="KW-0539">Nucleus</keyword>
<gene>
    <name evidence="11" type="ORF">BESB_055860</name>
</gene>
<evidence type="ECO:0000256" key="9">
    <source>
        <dbReference type="SAM" id="MobiDB-lite"/>
    </source>
</evidence>
<dbReference type="GO" id="GO:0006364">
    <property type="term" value="P:rRNA processing"/>
    <property type="evidence" value="ECO:0007669"/>
    <property type="project" value="UniProtKB-KW"/>
</dbReference>
<dbReference type="PROSITE" id="PS50294">
    <property type="entry name" value="WD_REPEATS_REGION"/>
    <property type="match status" value="1"/>
</dbReference>
<feature type="compositionally biased region" description="Basic and acidic residues" evidence="9">
    <location>
        <begin position="650"/>
        <end position="660"/>
    </location>
</feature>
<dbReference type="InterPro" id="IPR015943">
    <property type="entry name" value="WD40/YVTN_repeat-like_dom_sf"/>
</dbReference>
<keyword evidence="12" id="KW-1185">Reference proteome</keyword>
<dbReference type="VEuPathDB" id="ToxoDB:BESB_055860"/>
<accession>A0A2A9MD67</accession>
<dbReference type="Pfam" id="PF00400">
    <property type="entry name" value="WD40"/>
    <property type="match status" value="1"/>
</dbReference>
<keyword evidence="2" id="KW-0690">Ribosome biogenesis</keyword>
<evidence type="ECO:0000256" key="7">
    <source>
        <dbReference type="ARBA" id="ARBA00023242"/>
    </source>
</evidence>